<dbReference type="Pfam" id="PF01344">
    <property type="entry name" value="Kelch_1"/>
    <property type="match status" value="2"/>
</dbReference>
<gene>
    <name evidence="5" type="primary">LOC112288844</name>
    <name evidence="4" type="ORF">PHYPA_015207</name>
</gene>
<dbReference type="Gene3D" id="1.20.1280.50">
    <property type="match status" value="1"/>
</dbReference>
<evidence type="ECO:0000313" key="6">
    <source>
        <dbReference type="Proteomes" id="UP000006727"/>
    </source>
</evidence>
<evidence type="ECO:0000256" key="1">
    <source>
        <dbReference type="ARBA" id="ARBA00022441"/>
    </source>
</evidence>
<evidence type="ECO:0000259" key="3">
    <source>
        <dbReference type="SMART" id="SM00256"/>
    </source>
</evidence>
<organism evidence="4">
    <name type="scientific">Physcomitrium patens</name>
    <name type="common">Spreading-leaved earth moss</name>
    <name type="synonym">Physcomitrella patens</name>
    <dbReference type="NCBI Taxonomy" id="3218"/>
    <lineage>
        <taxon>Eukaryota</taxon>
        <taxon>Viridiplantae</taxon>
        <taxon>Streptophyta</taxon>
        <taxon>Embryophyta</taxon>
        <taxon>Bryophyta</taxon>
        <taxon>Bryophytina</taxon>
        <taxon>Bryopsida</taxon>
        <taxon>Funariidae</taxon>
        <taxon>Funariales</taxon>
        <taxon>Funariaceae</taxon>
        <taxon>Physcomitrium</taxon>
    </lineage>
</organism>
<dbReference type="PaxDb" id="3218-PP1S123_163V6.1"/>
<keyword evidence="2" id="KW-0677">Repeat</keyword>
<sequence>MENRFQDTSAHVRSYSLVWCGGRTLVASQLFPPITRTMAVGDDCMSGLHIDEAIQINGDSSQSVTNKHAQGEVIVLIPGLPNDLALQCLARVPRRHHLNLRCVCKEWRNMIASEYYYSLRKRLEVTEGWIYAFSRDYFECLHWHVLDPVTRLWKELPSMPVDCLRRLIPNLSFELWMGIGIYVSNVTTSNICSSAQTRLLFYNSEAWTILRSPRRMRELYVMGGGGGGNFHVPTPEVYKFDPVKNEWTEAAAMETARCYIVSGALNGRLYAVGGMGVTSSALRSWEVFNPQTNERLFREDPNVVPDLGESLVMDGKIYVRHASARSGYMGSYAAVFDPVESSWAAVDNEMVKKWCGPTAVTGNDVYMLDQSFGIKLMVLDKESGEWDRIGRFSPLSIRLPCRLAAIEKNLYVVGRGLKTLVLNTDKASTTSGGILVASTINGLPDSEDVILSCHVIEL</sequence>
<dbReference type="SUPFAM" id="SSF81383">
    <property type="entry name" value="F-box domain"/>
    <property type="match status" value="1"/>
</dbReference>
<name>A0A2K1JV89_PHYPA</name>
<evidence type="ECO:0000313" key="4">
    <source>
        <dbReference type="EMBL" id="PNR45436.1"/>
    </source>
</evidence>
<accession>A0A2K1JV89</accession>
<reference evidence="5" key="3">
    <citation type="submission" date="2020-12" db="UniProtKB">
        <authorList>
            <consortium name="EnsemblPlants"/>
        </authorList>
    </citation>
    <scope>IDENTIFICATION</scope>
</reference>
<dbReference type="Pfam" id="PF00646">
    <property type="entry name" value="F-box"/>
    <property type="match status" value="1"/>
</dbReference>
<feature type="domain" description="F-box" evidence="3">
    <location>
        <begin position="80"/>
        <end position="120"/>
    </location>
</feature>
<dbReference type="InterPro" id="IPR015915">
    <property type="entry name" value="Kelch-typ_b-propeller"/>
</dbReference>
<dbReference type="SUPFAM" id="SSF117281">
    <property type="entry name" value="Kelch motif"/>
    <property type="match status" value="1"/>
</dbReference>
<reference evidence="4 6" key="1">
    <citation type="journal article" date="2008" name="Science">
        <title>The Physcomitrella genome reveals evolutionary insights into the conquest of land by plants.</title>
        <authorList>
            <person name="Rensing S."/>
            <person name="Lang D."/>
            <person name="Zimmer A."/>
            <person name="Terry A."/>
            <person name="Salamov A."/>
            <person name="Shapiro H."/>
            <person name="Nishiyama T."/>
            <person name="Perroud P.-F."/>
            <person name="Lindquist E."/>
            <person name="Kamisugi Y."/>
            <person name="Tanahashi T."/>
            <person name="Sakakibara K."/>
            <person name="Fujita T."/>
            <person name="Oishi K."/>
            <person name="Shin-I T."/>
            <person name="Kuroki Y."/>
            <person name="Toyoda A."/>
            <person name="Suzuki Y."/>
            <person name="Hashimoto A."/>
            <person name="Yamaguchi K."/>
            <person name="Sugano A."/>
            <person name="Kohara Y."/>
            <person name="Fujiyama A."/>
            <person name="Anterola A."/>
            <person name="Aoki S."/>
            <person name="Ashton N."/>
            <person name="Barbazuk W.B."/>
            <person name="Barker E."/>
            <person name="Bennetzen J."/>
            <person name="Bezanilla M."/>
            <person name="Blankenship R."/>
            <person name="Cho S.H."/>
            <person name="Dutcher S."/>
            <person name="Estelle M."/>
            <person name="Fawcett J.A."/>
            <person name="Gundlach H."/>
            <person name="Hanada K."/>
            <person name="Heyl A."/>
            <person name="Hicks K.A."/>
            <person name="Hugh J."/>
            <person name="Lohr M."/>
            <person name="Mayer K."/>
            <person name="Melkozernov A."/>
            <person name="Murata T."/>
            <person name="Nelson D."/>
            <person name="Pils B."/>
            <person name="Prigge M."/>
            <person name="Reiss B."/>
            <person name="Renner T."/>
            <person name="Rombauts S."/>
            <person name="Rushton P."/>
            <person name="Sanderfoot A."/>
            <person name="Schween G."/>
            <person name="Shiu S.-H."/>
            <person name="Stueber K."/>
            <person name="Theodoulou F.L."/>
            <person name="Tu H."/>
            <person name="Van de Peer Y."/>
            <person name="Verrier P.J."/>
            <person name="Waters E."/>
            <person name="Wood A."/>
            <person name="Yang L."/>
            <person name="Cove D."/>
            <person name="Cuming A."/>
            <person name="Hasebe M."/>
            <person name="Lucas S."/>
            <person name="Mishler D.B."/>
            <person name="Reski R."/>
            <person name="Grigoriev I."/>
            <person name="Quatrano R.S."/>
            <person name="Boore J.L."/>
        </authorList>
    </citation>
    <scope>NUCLEOTIDE SEQUENCE [LARGE SCALE GENOMIC DNA]</scope>
    <source>
        <strain evidence="5 6">cv. Gransden 2004</strain>
    </source>
</reference>
<proteinExistence type="predicted"/>
<protein>
    <recommendedName>
        <fullName evidence="3">F-box domain-containing protein</fullName>
    </recommendedName>
</protein>
<dbReference type="SMART" id="SM00256">
    <property type="entry name" value="FBOX"/>
    <property type="match status" value="1"/>
</dbReference>
<dbReference type="PANTHER" id="PTHR46344:SF26">
    <property type="entry name" value="F-BOX DOMAIN-CONTAINING PROTEIN"/>
    <property type="match status" value="1"/>
</dbReference>
<dbReference type="Proteomes" id="UP000006727">
    <property type="component" value="Chromosome 11"/>
</dbReference>
<evidence type="ECO:0000256" key="2">
    <source>
        <dbReference type="ARBA" id="ARBA00022737"/>
    </source>
</evidence>
<dbReference type="EnsemblPlants" id="Pp3c11_18480V3.1">
    <property type="protein sequence ID" value="Pp3c11_18480V3.1"/>
    <property type="gene ID" value="Pp3c11_18480"/>
</dbReference>
<dbReference type="InterPro" id="IPR006652">
    <property type="entry name" value="Kelch_1"/>
</dbReference>
<dbReference type="CDD" id="cd22152">
    <property type="entry name" value="F-box_AtAFR-like"/>
    <property type="match status" value="1"/>
</dbReference>
<dbReference type="InterPro" id="IPR036047">
    <property type="entry name" value="F-box-like_dom_sf"/>
</dbReference>
<reference evidence="4 6" key="2">
    <citation type="journal article" date="2018" name="Plant J.">
        <title>The Physcomitrella patens chromosome-scale assembly reveals moss genome structure and evolution.</title>
        <authorList>
            <person name="Lang D."/>
            <person name="Ullrich K.K."/>
            <person name="Murat F."/>
            <person name="Fuchs J."/>
            <person name="Jenkins J."/>
            <person name="Haas F.B."/>
            <person name="Piednoel M."/>
            <person name="Gundlach H."/>
            <person name="Van Bel M."/>
            <person name="Meyberg R."/>
            <person name="Vives C."/>
            <person name="Morata J."/>
            <person name="Symeonidi A."/>
            <person name="Hiss M."/>
            <person name="Muchero W."/>
            <person name="Kamisugi Y."/>
            <person name="Saleh O."/>
            <person name="Blanc G."/>
            <person name="Decker E.L."/>
            <person name="van Gessel N."/>
            <person name="Grimwood J."/>
            <person name="Hayes R.D."/>
            <person name="Graham S.W."/>
            <person name="Gunter L.E."/>
            <person name="McDaniel S.F."/>
            <person name="Hoernstein S.N.W."/>
            <person name="Larsson A."/>
            <person name="Li F.W."/>
            <person name="Perroud P.F."/>
            <person name="Phillips J."/>
            <person name="Ranjan P."/>
            <person name="Rokshar D.S."/>
            <person name="Rothfels C.J."/>
            <person name="Schneider L."/>
            <person name="Shu S."/>
            <person name="Stevenson D.W."/>
            <person name="Thummler F."/>
            <person name="Tillich M."/>
            <person name="Villarreal Aguilar J.C."/>
            <person name="Widiez T."/>
            <person name="Wong G.K."/>
            <person name="Wymore A."/>
            <person name="Zhang Y."/>
            <person name="Zimmer A.D."/>
            <person name="Quatrano R.S."/>
            <person name="Mayer K.F.X."/>
            <person name="Goodstein D."/>
            <person name="Casacuberta J.M."/>
            <person name="Vandepoele K."/>
            <person name="Reski R."/>
            <person name="Cuming A.C."/>
            <person name="Tuskan G.A."/>
            <person name="Maumus F."/>
            <person name="Salse J."/>
            <person name="Schmutz J."/>
            <person name="Rensing S.A."/>
        </authorList>
    </citation>
    <scope>NUCLEOTIDE SEQUENCE [LARGE SCALE GENOMIC DNA]</scope>
    <source>
        <strain evidence="5 6">cv. Gransden 2004</strain>
    </source>
</reference>
<dbReference type="PANTHER" id="PTHR46344">
    <property type="entry name" value="OS02G0202900 PROTEIN"/>
    <property type="match status" value="1"/>
</dbReference>
<dbReference type="AlphaFoldDB" id="A0A2K1JV89"/>
<dbReference type="Gramene" id="Pp3c11_18480V3.1">
    <property type="protein sequence ID" value="Pp3c11_18480V3.1"/>
    <property type="gene ID" value="Pp3c11_18480"/>
</dbReference>
<dbReference type="EMBL" id="ABEU02000011">
    <property type="protein sequence ID" value="PNR45436.1"/>
    <property type="molecule type" value="Genomic_DNA"/>
</dbReference>
<evidence type="ECO:0000313" key="5">
    <source>
        <dbReference type="EnsemblPlants" id="Pp3c11_18480V3.1"/>
    </source>
</evidence>
<dbReference type="InterPro" id="IPR001810">
    <property type="entry name" value="F-box_dom"/>
</dbReference>
<keyword evidence="6" id="KW-1185">Reference proteome</keyword>
<dbReference type="FunCoup" id="A0A2K1JV89">
    <property type="interactions" value="326"/>
</dbReference>
<dbReference type="SMART" id="SM00612">
    <property type="entry name" value="Kelch"/>
    <property type="match status" value="2"/>
</dbReference>
<keyword evidence="1" id="KW-0880">Kelch repeat</keyword>
<dbReference type="Gene3D" id="2.120.10.80">
    <property type="entry name" value="Kelch-type beta propeller"/>
    <property type="match status" value="1"/>
</dbReference>